<keyword evidence="2" id="KW-1185">Reference proteome</keyword>
<name>A0AAV5KZ85_9ROSI</name>
<proteinExistence type="predicted"/>
<comment type="caution">
    <text evidence="1">The sequence shown here is derived from an EMBL/GenBank/DDBJ whole genome shotgun (WGS) entry which is preliminary data.</text>
</comment>
<evidence type="ECO:0000313" key="1">
    <source>
        <dbReference type="EMBL" id="GKV30199.1"/>
    </source>
</evidence>
<dbReference type="EMBL" id="BPVZ01000086">
    <property type="protein sequence ID" value="GKV30199.1"/>
    <property type="molecule type" value="Genomic_DNA"/>
</dbReference>
<dbReference type="AlphaFoldDB" id="A0AAV5KZ85"/>
<gene>
    <name evidence="1" type="ORF">SLEP1_g39042</name>
</gene>
<dbReference type="Proteomes" id="UP001054252">
    <property type="component" value="Unassembled WGS sequence"/>
</dbReference>
<organism evidence="1 2">
    <name type="scientific">Rubroshorea leprosula</name>
    <dbReference type="NCBI Taxonomy" id="152421"/>
    <lineage>
        <taxon>Eukaryota</taxon>
        <taxon>Viridiplantae</taxon>
        <taxon>Streptophyta</taxon>
        <taxon>Embryophyta</taxon>
        <taxon>Tracheophyta</taxon>
        <taxon>Spermatophyta</taxon>
        <taxon>Magnoliopsida</taxon>
        <taxon>eudicotyledons</taxon>
        <taxon>Gunneridae</taxon>
        <taxon>Pentapetalae</taxon>
        <taxon>rosids</taxon>
        <taxon>malvids</taxon>
        <taxon>Malvales</taxon>
        <taxon>Dipterocarpaceae</taxon>
        <taxon>Rubroshorea</taxon>
    </lineage>
</organism>
<sequence>MILIPNPTGSFLRLNVISLRLEWTNVKSNHRFLVVNLMVHSNCLEIWSLLLGKPYGI</sequence>
<evidence type="ECO:0000313" key="2">
    <source>
        <dbReference type="Proteomes" id="UP001054252"/>
    </source>
</evidence>
<reference evidence="1 2" key="1">
    <citation type="journal article" date="2021" name="Commun. Biol.">
        <title>The genome of Shorea leprosula (Dipterocarpaceae) highlights the ecological relevance of drought in aseasonal tropical rainforests.</title>
        <authorList>
            <person name="Ng K.K.S."/>
            <person name="Kobayashi M.J."/>
            <person name="Fawcett J.A."/>
            <person name="Hatakeyama M."/>
            <person name="Paape T."/>
            <person name="Ng C.H."/>
            <person name="Ang C.C."/>
            <person name="Tnah L.H."/>
            <person name="Lee C.T."/>
            <person name="Nishiyama T."/>
            <person name="Sese J."/>
            <person name="O'Brien M.J."/>
            <person name="Copetti D."/>
            <person name="Mohd Noor M.I."/>
            <person name="Ong R.C."/>
            <person name="Putra M."/>
            <person name="Sireger I.Z."/>
            <person name="Indrioko S."/>
            <person name="Kosugi Y."/>
            <person name="Izuno A."/>
            <person name="Isagi Y."/>
            <person name="Lee S.L."/>
            <person name="Shimizu K.K."/>
        </authorList>
    </citation>
    <scope>NUCLEOTIDE SEQUENCE [LARGE SCALE GENOMIC DNA]</scope>
    <source>
        <strain evidence="1">214</strain>
    </source>
</reference>
<protein>
    <submittedName>
        <fullName evidence="1">Uncharacterized protein</fullName>
    </submittedName>
</protein>
<accession>A0AAV5KZ85</accession>